<dbReference type="InterPro" id="IPR010720">
    <property type="entry name" value="Alpha-L-AF_C"/>
</dbReference>
<evidence type="ECO:0000256" key="5">
    <source>
        <dbReference type="ARBA" id="ARBA00012670"/>
    </source>
</evidence>
<organism evidence="10 13">
    <name type="scientific">Enterocloster aldenensis</name>
    <dbReference type="NCBI Taxonomy" id="358742"/>
    <lineage>
        <taxon>Bacteria</taxon>
        <taxon>Bacillati</taxon>
        <taxon>Bacillota</taxon>
        <taxon>Clostridia</taxon>
        <taxon>Lachnospirales</taxon>
        <taxon>Lachnospiraceae</taxon>
        <taxon>Enterocloster</taxon>
    </lineage>
</organism>
<gene>
    <name evidence="11" type="ORF">G5B36_12170</name>
    <name evidence="10" type="ORF">L0N08_07890</name>
</gene>
<dbReference type="Pfam" id="PF22848">
    <property type="entry name" value="ASD1_dom"/>
    <property type="match status" value="1"/>
</dbReference>
<dbReference type="EMBL" id="JAAITT010000015">
    <property type="protein sequence ID" value="NSJ49454.1"/>
    <property type="molecule type" value="Genomic_DNA"/>
</dbReference>
<keyword evidence="6" id="KW-0378">Hydrolase</keyword>
<dbReference type="AlphaFoldDB" id="A0AAW5BM60"/>
<comment type="pathway">
    <text evidence="2">Glycan metabolism.</text>
</comment>
<evidence type="ECO:0000256" key="8">
    <source>
        <dbReference type="ARBA" id="ARBA00023295"/>
    </source>
</evidence>
<comment type="subunit">
    <text evidence="4">Homohexamer; trimer of dimers.</text>
</comment>
<dbReference type="InterPro" id="IPR013780">
    <property type="entry name" value="Glyco_hydro_b"/>
</dbReference>
<keyword evidence="8" id="KW-0326">Glycosidase</keyword>
<keyword evidence="7" id="KW-0119">Carbohydrate metabolism</keyword>
<dbReference type="SUPFAM" id="SSF51445">
    <property type="entry name" value="(Trans)glycosidases"/>
    <property type="match status" value="1"/>
</dbReference>
<reference evidence="11 12" key="1">
    <citation type="journal article" date="2020" name="Cell Host Microbe">
        <title>Functional and Genomic Variation between Human-Derived Isolates of Lachnospiraceae Reveals Inter- and Intra-Species Diversity.</title>
        <authorList>
            <person name="Sorbara M.T."/>
            <person name="Littmann E.R."/>
            <person name="Fontana E."/>
            <person name="Moody T.U."/>
            <person name="Kohout C.E."/>
            <person name="Gjonbalaj M."/>
            <person name="Eaton V."/>
            <person name="Seok R."/>
            <person name="Leiner I.M."/>
            <person name="Pamer E.G."/>
        </authorList>
    </citation>
    <scope>NUCLEOTIDE SEQUENCE [LARGE SCALE GENOMIC DNA]</scope>
    <source>
        <strain evidence="11 12">MSK.1.17</strain>
    </source>
</reference>
<evidence type="ECO:0000256" key="2">
    <source>
        <dbReference type="ARBA" id="ARBA00004881"/>
    </source>
</evidence>
<dbReference type="GO" id="GO:0000272">
    <property type="term" value="P:polysaccharide catabolic process"/>
    <property type="evidence" value="ECO:0007669"/>
    <property type="project" value="TreeGrafter"/>
</dbReference>
<evidence type="ECO:0000313" key="13">
    <source>
        <dbReference type="Proteomes" id="UP001299608"/>
    </source>
</evidence>
<comment type="similarity">
    <text evidence="3">Belongs to the glycosyl hydrolase 51 family.</text>
</comment>
<keyword evidence="12" id="KW-1185">Reference proteome</keyword>
<evidence type="ECO:0000259" key="9">
    <source>
        <dbReference type="SMART" id="SM00813"/>
    </source>
</evidence>
<dbReference type="SUPFAM" id="SSF51011">
    <property type="entry name" value="Glycosyl hydrolase domain"/>
    <property type="match status" value="1"/>
</dbReference>
<dbReference type="GO" id="GO:0046556">
    <property type="term" value="F:alpha-L-arabinofuranosidase activity"/>
    <property type="evidence" value="ECO:0007669"/>
    <property type="project" value="UniProtKB-EC"/>
</dbReference>
<evidence type="ECO:0000313" key="10">
    <source>
        <dbReference type="EMBL" id="MCG4745326.1"/>
    </source>
</evidence>
<dbReference type="InterPro" id="IPR055235">
    <property type="entry name" value="ASD1_cat"/>
</dbReference>
<protein>
    <recommendedName>
        <fullName evidence="5">non-reducing end alpha-L-arabinofuranosidase</fullName>
        <ecNumber evidence="5">3.2.1.55</ecNumber>
    </recommendedName>
</protein>
<evidence type="ECO:0000313" key="11">
    <source>
        <dbReference type="EMBL" id="NSJ49454.1"/>
    </source>
</evidence>
<dbReference type="Gene3D" id="2.60.40.1180">
    <property type="entry name" value="Golgi alpha-mannosidase II"/>
    <property type="match status" value="1"/>
</dbReference>
<evidence type="ECO:0000313" key="12">
    <source>
        <dbReference type="Proteomes" id="UP000669239"/>
    </source>
</evidence>
<dbReference type="GO" id="GO:0046373">
    <property type="term" value="P:L-arabinose metabolic process"/>
    <property type="evidence" value="ECO:0007669"/>
    <property type="project" value="InterPro"/>
</dbReference>
<feature type="domain" description="Alpha-L-arabinofuranosidase C-terminal" evidence="9">
    <location>
        <begin position="293"/>
        <end position="496"/>
    </location>
</feature>
<name>A0AAW5BM60_9FIRM</name>
<proteinExistence type="inferred from homology"/>
<evidence type="ECO:0000256" key="4">
    <source>
        <dbReference type="ARBA" id="ARBA00011165"/>
    </source>
</evidence>
<dbReference type="EMBL" id="JAKNGE010000008">
    <property type="protein sequence ID" value="MCG4745326.1"/>
    <property type="molecule type" value="Genomic_DNA"/>
</dbReference>
<dbReference type="Proteomes" id="UP001299608">
    <property type="component" value="Unassembled WGS sequence"/>
</dbReference>
<dbReference type="Proteomes" id="UP000669239">
    <property type="component" value="Unassembled WGS sequence"/>
</dbReference>
<sequence length="504" mass="57347">MSSKKAKMIVDKSFRIAPVDKRVYGSFIEHLGRAVYNGIYQPGHASADEEGFRTDVLELVKELQVPIIRYPGGNFVSNFFWEDSVGPKEQRKKRLDLAWRTLETNEFGLGEFSNWTKKAGSDIMMAVNLGTRGIADALNLLEYCNLDTDTYYSNLRKSHGVKEPYSIKTWCLGNEMDGPWQMGHKTAYEYGRLAAETAKAMKEMDSSLEFVSCGSSNVDMATFPEWEAVSLEQDYDYVDYISLHQYYGNQDNDTEDFLAKTQDLERFIHTVTATCDYIKAKKRSRKTLNLSFDEWNVWFHSKAADSDEMANRPWQTAPHLLEDIYDFEDALLVGLILITFLKHADRLKIACLAQLVNVIAPIMTDNEGGAFRQSIYYPFLHASRYGRGTALTPVISSTCHDTSRHGEVTDIDAAAVYNEEKEEVTIFAVNRCAGQDIPFEADLNSFEGYRVIEYLAMENDDMKAVNSLTGEKVTPYSKKEYQMEDGIFTTIMKSCSWNVIRLGK</sequence>
<dbReference type="GeneID" id="97207427"/>
<comment type="caution">
    <text evidence="10">The sequence shown here is derived from an EMBL/GenBank/DDBJ whole genome shotgun (WGS) entry which is preliminary data.</text>
</comment>
<evidence type="ECO:0000256" key="3">
    <source>
        <dbReference type="ARBA" id="ARBA00007186"/>
    </source>
</evidence>
<evidence type="ECO:0000256" key="6">
    <source>
        <dbReference type="ARBA" id="ARBA00022801"/>
    </source>
</evidence>
<dbReference type="SMART" id="SM00813">
    <property type="entry name" value="Alpha-L-AF_C"/>
    <property type="match status" value="1"/>
</dbReference>
<dbReference type="RefSeq" id="WP_117558762.1">
    <property type="nucleotide sequence ID" value="NZ_BAABZL010000001.1"/>
</dbReference>
<dbReference type="PANTHER" id="PTHR43576:SF3">
    <property type="entry name" value="ALPHA-L-ARABINOFURANOSIDASE C"/>
    <property type="match status" value="1"/>
</dbReference>
<dbReference type="Pfam" id="PF06964">
    <property type="entry name" value="Alpha-L-AF_C"/>
    <property type="match status" value="1"/>
</dbReference>
<dbReference type="EC" id="3.2.1.55" evidence="5"/>
<evidence type="ECO:0000256" key="1">
    <source>
        <dbReference type="ARBA" id="ARBA00001462"/>
    </source>
</evidence>
<reference evidence="10" key="3">
    <citation type="submission" date="2022-01" db="EMBL/GenBank/DDBJ databases">
        <title>Collection of gut derived symbiotic bacterial strains cultured from healthy donors.</title>
        <authorList>
            <person name="Lin H."/>
            <person name="Kohout C."/>
            <person name="Waligurski E."/>
            <person name="Pamer E.G."/>
        </authorList>
    </citation>
    <scope>NUCLEOTIDE SEQUENCE</scope>
    <source>
        <strain evidence="10">DFI.6.55</strain>
    </source>
</reference>
<reference evidence="11" key="2">
    <citation type="submission" date="2020-02" db="EMBL/GenBank/DDBJ databases">
        <authorList>
            <person name="Littmann E."/>
            <person name="Sorbara M."/>
        </authorList>
    </citation>
    <scope>NUCLEOTIDE SEQUENCE</scope>
    <source>
        <strain evidence="11">MSK.1.17</strain>
    </source>
</reference>
<accession>A0AAW5BM60</accession>
<dbReference type="Gene3D" id="3.20.20.80">
    <property type="entry name" value="Glycosidases"/>
    <property type="match status" value="1"/>
</dbReference>
<evidence type="ECO:0000256" key="7">
    <source>
        <dbReference type="ARBA" id="ARBA00023277"/>
    </source>
</evidence>
<dbReference type="PANTHER" id="PTHR43576">
    <property type="entry name" value="ALPHA-L-ARABINOFURANOSIDASE C-RELATED"/>
    <property type="match status" value="1"/>
</dbReference>
<comment type="catalytic activity">
    <reaction evidence="1">
        <text>Hydrolysis of terminal non-reducing alpha-L-arabinofuranoside residues in alpha-L-arabinosides.</text>
        <dbReference type="EC" id="3.2.1.55"/>
    </reaction>
</comment>
<dbReference type="InterPro" id="IPR017853">
    <property type="entry name" value="GH"/>
</dbReference>